<evidence type="ECO:0000256" key="1">
    <source>
        <dbReference type="ARBA" id="ARBA00023012"/>
    </source>
</evidence>
<dbReference type="PANTHER" id="PTHR37299">
    <property type="entry name" value="TRANSCRIPTIONAL REGULATOR-RELATED"/>
    <property type="match status" value="1"/>
</dbReference>
<evidence type="ECO:0000313" key="5">
    <source>
        <dbReference type="EMBL" id="MDR0184662.1"/>
    </source>
</evidence>
<evidence type="ECO:0000259" key="3">
    <source>
        <dbReference type="PROSITE" id="PS50110"/>
    </source>
</evidence>
<keyword evidence="5" id="KW-0238">DNA-binding</keyword>
<name>A0ABU1CI91_9GAMM</name>
<keyword evidence="2" id="KW-0597">Phosphoprotein</keyword>
<feature type="domain" description="HTH LytTR-type" evidence="4">
    <location>
        <begin position="190"/>
        <end position="301"/>
    </location>
</feature>
<keyword evidence="1" id="KW-0902">Two-component regulatory system</keyword>
<evidence type="ECO:0000313" key="6">
    <source>
        <dbReference type="Proteomes" id="UP001233535"/>
    </source>
</evidence>
<evidence type="ECO:0000256" key="2">
    <source>
        <dbReference type="PROSITE-ProRule" id="PRU00169"/>
    </source>
</evidence>
<dbReference type="Proteomes" id="UP001233535">
    <property type="component" value="Unassembled WGS sequence"/>
</dbReference>
<dbReference type="PROSITE" id="PS50110">
    <property type="entry name" value="RESPONSE_REGULATORY"/>
    <property type="match status" value="1"/>
</dbReference>
<proteinExistence type="predicted"/>
<dbReference type="InterPro" id="IPR007492">
    <property type="entry name" value="LytTR_DNA-bd_dom"/>
</dbReference>
<dbReference type="RefSeq" id="WP_309263784.1">
    <property type="nucleotide sequence ID" value="NZ_JARUHG010000007.1"/>
</dbReference>
<reference evidence="5 6" key="1">
    <citation type="submission" date="2023-04" db="EMBL/GenBank/DDBJ databases">
        <title>Lysobacter sp. strain UC isolated from soil sample.</title>
        <authorList>
            <person name="Choksket S."/>
            <person name="Harshvardhan F."/>
            <person name="Rana R."/>
            <person name="Patil P.B."/>
            <person name="Korpole S."/>
        </authorList>
    </citation>
    <scope>NUCLEOTIDE SEQUENCE [LARGE SCALE GENOMIC DNA]</scope>
    <source>
        <strain evidence="5 6">UC</strain>
    </source>
</reference>
<protein>
    <submittedName>
        <fullName evidence="5">LytTR family DNA-binding domain-containing protein</fullName>
    </submittedName>
</protein>
<evidence type="ECO:0000259" key="4">
    <source>
        <dbReference type="PROSITE" id="PS50930"/>
    </source>
</evidence>
<dbReference type="PROSITE" id="PS50930">
    <property type="entry name" value="HTH_LYTTR"/>
    <property type="match status" value="1"/>
</dbReference>
<dbReference type="Pfam" id="PF00072">
    <property type="entry name" value="Response_reg"/>
    <property type="match status" value="1"/>
</dbReference>
<dbReference type="GO" id="GO:0003677">
    <property type="term" value="F:DNA binding"/>
    <property type="evidence" value="ECO:0007669"/>
    <property type="project" value="UniProtKB-KW"/>
</dbReference>
<organism evidence="5 6">
    <name type="scientific">Lysobacter arvi</name>
    <dbReference type="NCBI Taxonomy" id="3038776"/>
    <lineage>
        <taxon>Bacteria</taxon>
        <taxon>Pseudomonadati</taxon>
        <taxon>Pseudomonadota</taxon>
        <taxon>Gammaproteobacteria</taxon>
        <taxon>Lysobacterales</taxon>
        <taxon>Lysobacteraceae</taxon>
        <taxon>Lysobacter</taxon>
    </lineage>
</organism>
<comment type="caution">
    <text evidence="5">The sequence shown here is derived from an EMBL/GenBank/DDBJ whole genome shotgun (WGS) entry which is preliminary data.</text>
</comment>
<dbReference type="Gene3D" id="2.40.50.1020">
    <property type="entry name" value="LytTr DNA-binding domain"/>
    <property type="match status" value="1"/>
</dbReference>
<dbReference type="SUPFAM" id="SSF52172">
    <property type="entry name" value="CheY-like"/>
    <property type="match status" value="1"/>
</dbReference>
<dbReference type="Gene3D" id="3.40.50.2300">
    <property type="match status" value="1"/>
</dbReference>
<dbReference type="PANTHER" id="PTHR37299:SF1">
    <property type="entry name" value="STAGE 0 SPORULATION PROTEIN A HOMOLOG"/>
    <property type="match status" value="1"/>
</dbReference>
<dbReference type="EMBL" id="JARUHG010000007">
    <property type="protein sequence ID" value="MDR0184662.1"/>
    <property type="molecule type" value="Genomic_DNA"/>
</dbReference>
<accession>A0ABU1CI91</accession>
<dbReference type="InterPro" id="IPR011006">
    <property type="entry name" value="CheY-like_superfamily"/>
</dbReference>
<keyword evidence="6" id="KW-1185">Reference proteome</keyword>
<dbReference type="SMART" id="SM00850">
    <property type="entry name" value="LytTR"/>
    <property type="match status" value="1"/>
</dbReference>
<feature type="modified residue" description="4-aspartylphosphate" evidence="2">
    <location>
        <position position="80"/>
    </location>
</feature>
<dbReference type="SMART" id="SM00448">
    <property type="entry name" value="REC"/>
    <property type="match status" value="1"/>
</dbReference>
<dbReference type="Pfam" id="PF04397">
    <property type="entry name" value="LytTR"/>
    <property type="match status" value="1"/>
</dbReference>
<dbReference type="InterPro" id="IPR046947">
    <property type="entry name" value="LytR-like"/>
</dbReference>
<gene>
    <name evidence="5" type="ORF">P8609_16990</name>
</gene>
<sequence>MNGAVGSRAIERERTAEGASVAAHNTRLRALIVDDEPLARRGLEIRLQAHPDVEIVGEYGDGLSAIAGLREHRPDLMFLDVQMPGMDGFETLRSIPAQEMPLVVFVTAYDHYAIRAFEASATDYLLKPVEETRLAQALARVQQARSQREASGHCAHLLGLLGELSGRPLLDLDEALKPDALEQLRRDDKLAVRDGGRTVRVDLASIRWIDAAGDYMCIHVDGPSDRAAPQGETLVLRATMRDLEKQLDPQRFPRIHRSTIVNARRVVELRPHTNGEGFLRLDCGQELKLSRTHRDKLALLI</sequence>
<dbReference type="InterPro" id="IPR001789">
    <property type="entry name" value="Sig_transdc_resp-reg_receiver"/>
</dbReference>
<feature type="domain" description="Response regulatory" evidence="3">
    <location>
        <begin position="29"/>
        <end position="142"/>
    </location>
</feature>